<dbReference type="Proteomes" id="UP000184085">
    <property type="component" value="Unassembled WGS sequence"/>
</dbReference>
<protein>
    <submittedName>
        <fullName evidence="6">Putative DeoR family transcriptional regulator</fullName>
    </submittedName>
</protein>
<evidence type="ECO:0000313" key="7">
    <source>
        <dbReference type="Proteomes" id="UP000184085"/>
    </source>
</evidence>
<dbReference type="EMBL" id="FMJB01000040">
    <property type="protein sequence ID" value="SCM66963.1"/>
    <property type="molecule type" value="Genomic_DNA"/>
</dbReference>
<evidence type="ECO:0000259" key="5">
    <source>
        <dbReference type="Pfam" id="PF04198"/>
    </source>
</evidence>
<dbReference type="GO" id="GO:0003677">
    <property type="term" value="F:DNA binding"/>
    <property type="evidence" value="ECO:0007669"/>
    <property type="project" value="UniProtKB-KW"/>
</dbReference>
<dbReference type="Gene3D" id="3.40.50.1360">
    <property type="match status" value="1"/>
</dbReference>
<dbReference type="PANTHER" id="PTHR34294:SF1">
    <property type="entry name" value="TRANSCRIPTIONAL REGULATOR LSRR"/>
    <property type="match status" value="1"/>
</dbReference>
<keyword evidence="7" id="KW-1185">Reference proteome</keyword>
<keyword evidence="4" id="KW-0804">Transcription</keyword>
<gene>
    <name evidence="6" type="ORF">KARMA_1148</name>
</gene>
<evidence type="ECO:0000256" key="4">
    <source>
        <dbReference type="ARBA" id="ARBA00023163"/>
    </source>
</evidence>
<proteinExistence type="inferred from homology"/>
<accession>A0A1M4MWN7</accession>
<feature type="domain" description="Sugar-binding" evidence="5">
    <location>
        <begin position="64"/>
        <end position="315"/>
    </location>
</feature>
<keyword evidence="3" id="KW-0238">DNA-binding</keyword>
<dbReference type="Gene3D" id="1.10.10.10">
    <property type="entry name" value="Winged helix-like DNA-binding domain superfamily/Winged helix DNA-binding domain"/>
    <property type="match status" value="1"/>
</dbReference>
<evidence type="ECO:0000256" key="3">
    <source>
        <dbReference type="ARBA" id="ARBA00023125"/>
    </source>
</evidence>
<dbReference type="Pfam" id="PF04198">
    <property type="entry name" value="Sugar-bind"/>
    <property type="match status" value="1"/>
</dbReference>
<dbReference type="InterPro" id="IPR007324">
    <property type="entry name" value="Sugar-bd_dom_put"/>
</dbReference>
<evidence type="ECO:0000256" key="1">
    <source>
        <dbReference type="ARBA" id="ARBA00010466"/>
    </source>
</evidence>
<name>A0A1M4MWN7_9RHOB</name>
<dbReference type="SUPFAM" id="SSF100950">
    <property type="entry name" value="NagB/RpiA/CoA transferase-like"/>
    <property type="match status" value="1"/>
</dbReference>
<sequence length="316" mass="33431">MAKPNGNGDSEMSMALRAAWLHYAGGLTQAAVAKRLGVPSVKAHRLIARAVAEGAVKVTVEGDIVECVDLEMQLSERFGLEFCEVAPDIGEEGLPLRALGLAGASYLRRELEHGDHAVIGLAHGRTLAASVQQLPRMDGLKQRFVSLLGGLARNFSANPHEVMHKLAEKTGAPAFMMPVPFFANTVEDREVMLHQKGVGEVFEMANNADLKIVGIGTVEPDAQLVHSGMIEHEEIEEIKAAGGRGEMLGHFFDASGAVMETTLTARTLGACMGEGDEIVAIAGGADKLAAIHAVLCSGKLKGLITDELTAQALLNL</sequence>
<comment type="similarity">
    <text evidence="1">Belongs to the SorC transcriptional regulatory family.</text>
</comment>
<dbReference type="AlphaFoldDB" id="A0A1M4MWN7"/>
<dbReference type="PANTHER" id="PTHR34294">
    <property type="entry name" value="TRANSCRIPTIONAL REGULATOR-RELATED"/>
    <property type="match status" value="1"/>
</dbReference>
<reference evidence="7" key="1">
    <citation type="submission" date="2016-09" db="EMBL/GenBank/DDBJ databases">
        <authorList>
            <person name="Wibberg D."/>
        </authorList>
    </citation>
    <scope>NUCLEOTIDE SEQUENCE [LARGE SCALE GENOMIC DNA]</scope>
</reference>
<evidence type="ECO:0000256" key="2">
    <source>
        <dbReference type="ARBA" id="ARBA00023015"/>
    </source>
</evidence>
<dbReference type="InterPro" id="IPR051054">
    <property type="entry name" value="SorC_transcr_regulators"/>
</dbReference>
<keyword evidence="2" id="KW-0805">Transcription regulation</keyword>
<organism evidence="6 7">
    <name type="scientific">Donghicola eburneus</name>
    <dbReference type="NCBI Taxonomy" id="393278"/>
    <lineage>
        <taxon>Bacteria</taxon>
        <taxon>Pseudomonadati</taxon>
        <taxon>Pseudomonadota</taxon>
        <taxon>Alphaproteobacteria</taxon>
        <taxon>Rhodobacterales</taxon>
        <taxon>Roseobacteraceae</taxon>
        <taxon>Donghicola</taxon>
    </lineage>
</organism>
<dbReference type="InterPro" id="IPR037171">
    <property type="entry name" value="NagB/RpiA_transferase-like"/>
</dbReference>
<dbReference type="InterPro" id="IPR036388">
    <property type="entry name" value="WH-like_DNA-bd_sf"/>
</dbReference>
<dbReference type="GO" id="GO:0030246">
    <property type="term" value="F:carbohydrate binding"/>
    <property type="evidence" value="ECO:0007669"/>
    <property type="project" value="InterPro"/>
</dbReference>
<evidence type="ECO:0000313" key="6">
    <source>
        <dbReference type="EMBL" id="SCM66963.1"/>
    </source>
</evidence>